<feature type="compositionally biased region" description="Basic and acidic residues" evidence="1">
    <location>
        <begin position="109"/>
        <end position="126"/>
    </location>
</feature>
<name>A0A6A1W6Q9_9ROSI</name>
<feature type="region of interest" description="Disordered" evidence="1">
    <location>
        <begin position="32"/>
        <end position="70"/>
    </location>
</feature>
<proteinExistence type="predicted"/>
<feature type="compositionally biased region" description="Polar residues" evidence="1">
    <location>
        <begin position="180"/>
        <end position="191"/>
    </location>
</feature>
<organism evidence="2 3">
    <name type="scientific">Morella rubra</name>
    <name type="common">Chinese bayberry</name>
    <dbReference type="NCBI Taxonomy" id="262757"/>
    <lineage>
        <taxon>Eukaryota</taxon>
        <taxon>Viridiplantae</taxon>
        <taxon>Streptophyta</taxon>
        <taxon>Embryophyta</taxon>
        <taxon>Tracheophyta</taxon>
        <taxon>Spermatophyta</taxon>
        <taxon>Magnoliopsida</taxon>
        <taxon>eudicotyledons</taxon>
        <taxon>Gunneridae</taxon>
        <taxon>Pentapetalae</taxon>
        <taxon>rosids</taxon>
        <taxon>fabids</taxon>
        <taxon>Fagales</taxon>
        <taxon>Myricaceae</taxon>
        <taxon>Morella</taxon>
    </lineage>
</organism>
<feature type="region of interest" description="Disordered" evidence="1">
    <location>
        <begin position="109"/>
        <end position="247"/>
    </location>
</feature>
<comment type="caution">
    <text evidence="2">The sequence shown here is derived from an EMBL/GenBank/DDBJ whole genome shotgun (WGS) entry which is preliminary data.</text>
</comment>
<evidence type="ECO:0000256" key="1">
    <source>
        <dbReference type="SAM" id="MobiDB-lite"/>
    </source>
</evidence>
<gene>
    <name evidence="2" type="ORF">CJ030_MR3G026791</name>
</gene>
<protein>
    <submittedName>
        <fullName evidence="2">Uncharacterized protein</fullName>
    </submittedName>
</protein>
<evidence type="ECO:0000313" key="2">
    <source>
        <dbReference type="EMBL" id="KAB1220912.1"/>
    </source>
</evidence>
<dbReference type="EMBL" id="RXIC02000021">
    <property type="protein sequence ID" value="KAB1220912.1"/>
    <property type="molecule type" value="Genomic_DNA"/>
</dbReference>
<reference evidence="2 3" key="1">
    <citation type="journal article" date="2019" name="Plant Biotechnol. J.">
        <title>The red bayberry genome and genetic basis of sex determination.</title>
        <authorList>
            <person name="Jia H.M."/>
            <person name="Jia H.J."/>
            <person name="Cai Q.L."/>
            <person name="Wang Y."/>
            <person name="Zhao H.B."/>
            <person name="Yang W.F."/>
            <person name="Wang G.Y."/>
            <person name="Li Y.H."/>
            <person name="Zhan D.L."/>
            <person name="Shen Y.T."/>
            <person name="Niu Q.F."/>
            <person name="Chang L."/>
            <person name="Qiu J."/>
            <person name="Zhao L."/>
            <person name="Xie H.B."/>
            <person name="Fu W.Y."/>
            <person name="Jin J."/>
            <person name="Li X.W."/>
            <person name="Jiao Y."/>
            <person name="Zhou C.C."/>
            <person name="Tu T."/>
            <person name="Chai C.Y."/>
            <person name="Gao J.L."/>
            <person name="Fan L.J."/>
            <person name="van de Weg E."/>
            <person name="Wang J.Y."/>
            <person name="Gao Z.S."/>
        </authorList>
    </citation>
    <scope>NUCLEOTIDE SEQUENCE [LARGE SCALE GENOMIC DNA]</scope>
    <source>
        <tissue evidence="2">Leaves</tissue>
    </source>
</reference>
<sequence length="247" mass="27471">MVRYSYSPYRIYGELSKYEKRTPVDTLDAQMKEEEKKIVPGRRSKKDIEDSKTTAPKKICGDGSRGYDGMASRVSKVTLGVKGTFKGRGIERVLSDDMGRDSHAWEDRCRDEALTRPPRTRQEHHSHAMASARAREAQRPYKAWPPTTPMPGMPASRPQTCHDSPWPCHDTVPQQVLGHQPSQAGAAGQQTKECHDTGWPPPPWRSTTTPTGARWGMEEERPGVKGAPPPMEVQAAAADDGKIQEVS</sequence>
<dbReference type="Proteomes" id="UP000516437">
    <property type="component" value="Chromosome 3"/>
</dbReference>
<accession>A0A6A1W6Q9</accession>
<keyword evidence="3" id="KW-1185">Reference proteome</keyword>
<evidence type="ECO:0000313" key="3">
    <source>
        <dbReference type="Proteomes" id="UP000516437"/>
    </source>
</evidence>
<dbReference type="AlphaFoldDB" id="A0A6A1W6Q9"/>